<dbReference type="PANTHER" id="PTHR11946:SF109">
    <property type="entry name" value="VALINE--TRNA LIGASE"/>
    <property type="match status" value="1"/>
</dbReference>
<dbReference type="SUPFAM" id="SSF50677">
    <property type="entry name" value="ValRS/IleRS/LeuRS editing domain"/>
    <property type="match status" value="1"/>
</dbReference>
<evidence type="ECO:0000256" key="7">
    <source>
        <dbReference type="ARBA" id="ARBA00023146"/>
    </source>
</evidence>
<dbReference type="InterPro" id="IPR009008">
    <property type="entry name" value="Val/Leu/Ile-tRNA-synth_edit"/>
</dbReference>
<evidence type="ECO:0000313" key="14">
    <source>
        <dbReference type="Proteomes" id="UP000530660"/>
    </source>
</evidence>
<dbReference type="EC" id="6.1.1.9" evidence="2"/>
<dbReference type="SUPFAM" id="SSF52374">
    <property type="entry name" value="Nucleotidylyl transferase"/>
    <property type="match status" value="1"/>
</dbReference>
<evidence type="ECO:0000256" key="9">
    <source>
        <dbReference type="ARBA" id="ARBA00047552"/>
    </source>
</evidence>
<dbReference type="FunFam" id="3.40.50.620:FF:000020">
    <property type="entry name" value="Valine--tRNA ligase, mitochondrial"/>
    <property type="match status" value="1"/>
</dbReference>
<keyword evidence="3 10" id="KW-0436">Ligase</keyword>
<dbReference type="PRINTS" id="PR00986">
    <property type="entry name" value="TRNASYNTHVAL"/>
</dbReference>
<evidence type="ECO:0000256" key="11">
    <source>
        <dbReference type="SAM" id="Coils"/>
    </source>
</evidence>
<dbReference type="Gene3D" id="3.90.740.10">
    <property type="entry name" value="Valyl/Leucyl/Isoleucyl-tRNA synthetase, editing domain"/>
    <property type="match status" value="1"/>
</dbReference>
<evidence type="ECO:0000256" key="10">
    <source>
        <dbReference type="RuleBase" id="RU363035"/>
    </source>
</evidence>
<keyword evidence="11" id="KW-0175">Coiled coil</keyword>
<keyword evidence="7 10" id="KW-0030">Aminoacyl-tRNA synthetase</keyword>
<comment type="catalytic activity">
    <reaction evidence="9">
        <text>tRNA(Val) + L-valine + ATP = L-valyl-tRNA(Val) + AMP + diphosphate</text>
        <dbReference type="Rhea" id="RHEA:10704"/>
        <dbReference type="Rhea" id="RHEA-COMP:9672"/>
        <dbReference type="Rhea" id="RHEA-COMP:9708"/>
        <dbReference type="ChEBI" id="CHEBI:30616"/>
        <dbReference type="ChEBI" id="CHEBI:33019"/>
        <dbReference type="ChEBI" id="CHEBI:57762"/>
        <dbReference type="ChEBI" id="CHEBI:78442"/>
        <dbReference type="ChEBI" id="CHEBI:78537"/>
        <dbReference type="ChEBI" id="CHEBI:456215"/>
        <dbReference type="EC" id="6.1.1.9"/>
    </reaction>
</comment>
<dbReference type="GO" id="GO:0005829">
    <property type="term" value="C:cytosol"/>
    <property type="evidence" value="ECO:0007669"/>
    <property type="project" value="TreeGrafter"/>
</dbReference>
<evidence type="ECO:0000256" key="8">
    <source>
        <dbReference type="ARBA" id="ARBA00029936"/>
    </source>
</evidence>
<accession>A0A7J7IPL4</accession>
<dbReference type="Proteomes" id="UP000530660">
    <property type="component" value="Unassembled WGS sequence"/>
</dbReference>
<comment type="similarity">
    <text evidence="1 10">Belongs to the class-I aminoacyl-tRNA synthetase family.</text>
</comment>
<feature type="coiled-coil region" evidence="11">
    <location>
        <begin position="19"/>
        <end position="67"/>
    </location>
</feature>
<organism evidence="13 14">
    <name type="scientific">Cyanidiococcus yangmingshanensis</name>
    <dbReference type="NCBI Taxonomy" id="2690220"/>
    <lineage>
        <taxon>Eukaryota</taxon>
        <taxon>Rhodophyta</taxon>
        <taxon>Bangiophyceae</taxon>
        <taxon>Cyanidiales</taxon>
        <taxon>Cyanidiaceae</taxon>
        <taxon>Cyanidiococcus</taxon>
    </lineage>
</organism>
<proteinExistence type="inferred from homology"/>
<name>A0A7J7IPL4_9RHOD</name>
<dbReference type="EMBL" id="VWRR01000002">
    <property type="protein sequence ID" value="KAF6005063.1"/>
    <property type="molecule type" value="Genomic_DNA"/>
</dbReference>
<protein>
    <recommendedName>
        <fullName evidence="2">valine--tRNA ligase</fullName>
        <ecNumber evidence="2">6.1.1.9</ecNumber>
    </recommendedName>
    <alternativeName>
        <fullName evidence="8">Valyl-tRNA synthetase</fullName>
    </alternativeName>
</protein>
<evidence type="ECO:0000259" key="12">
    <source>
        <dbReference type="Pfam" id="PF00133"/>
    </source>
</evidence>
<dbReference type="GO" id="GO:0006438">
    <property type="term" value="P:valyl-tRNA aminoacylation"/>
    <property type="evidence" value="ECO:0007669"/>
    <property type="project" value="InterPro"/>
</dbReference>
<evidence type="ECO:0000313" key="13">
    <source>
        <dbReference type="EMBL" id="KAF6005063.1"/>
    </source>
</evidence>
<dbReference type="InterPro" id="IPR002300">
    <property type="entry name" value="aa-tRNA-synth_Ia"/>
</dbReference>
<dbReference type="PANTHER" id="PTHR11946">
    <property type="entry name" value="VALYL-TRNA SYNTHETASES"/>
    <property type="match status" value="1"/>
</dbReference>
<evidence type="ECO:0000256" key="6">
    <source>
        <dbReference type="ARBA" id="ARBA00022917"/>
    </source>
</evidence>
<evidence type="ECO:0000256" key="4">
    <source>
        <dbReference type="ARBA" id="ARBA00022741"/>
    </source>
</evidence>
<dbReference type="AlphaFoldDB" id="A0A7J7IPL4"/>
<keyword evidence="14" id="KW-1185">Reference proteome</keyword>
<comment type="caution">
    <text evidence="13">The sequence shown here is derived from an EMBL/GenBank/DDBJ whole genome shotgun (WGS) entry which is preliminary data.</text>
</comment>
<dbReference type="InterPro" id="IPR002303">
    <property type="entry name" value="Valyl-tRNA_ligase"/>
</dbReference>
<dbReference type="Gene3D" id="3.40.50.620">
    <property type="entry name" value="HUPs"/>
    <property type="match status" value="1"/>
</dbReference>
<evidence type="ECO:0000256" key="2">
    <source>
        <dbReference type="ARBA" id="ARBA00013169"/>
    </source>
</evidence>
<dbReference type="PROSITE" id="PS00178">
    <property type="entry name" value="AA_TRNA_LIGASE_I"/>
    <property type="match status" value="1"/>
</dbReference>
<sequence length="494" mass="55790">MSTGAGSHEPSATGREVTLEEFQQMSAEERAQLPKARQKKLAKLLEKAEQKALKAQAQAAIREARQAASSASFADDGEKTAKFASKANETDAESTSKELPLEYVDQTPKGAYKALMRKPMAPAYYPRSVEAAWYDWWQARGFFTVSTSSARNQTDQSKRFVMVMPPPNVTGTLHLGHTLMCAIQDCLTRWHRMKGHVTLWVPGTDHAGIATQTVVERKLMKERKLTRHDLGREDFVQYVWSYKREYGGRICDQLRRLGASVDWSREQFTMNEKLSRAVVEAFVRLHERGLIYRGTRLVNWCCRLRTALSDIEVEYVDIPGRELRRVPGHEAEVEVGVLTQFAYPLERPAPNGVCELVVATTRLETMLGDVAVAVHPDDPRYRDLIGQRLQHPFLPGRELTVIGDAQLVDMTFGTGCVKVTPAHDPNDYECGLRHNLPFIVIFDDEGRLNDQAGEFVGMMRYEARVEVERALAKRGLLRGKESHAMRLALCSRTN</sequence>
<dbReference type="GO" id="GO:0004832">
    <property type="term" value="F:valine-tRNA ligase activity"/>
    <property type="evidence" value="ECO:0007669"/>
    <property type="project" value="UniProtKB-EC"/>
</dbReference>
<dbReference type="InterPro" id="IPR014729">
    <property type="entry name" value="Rossmann-like_a/b/a_fold"/>
</dbReference>
<gene>
    <name evidence="13" type="ORF">F1559_005036</name>
</gene>
<dbReference type="InterPro" id="IPR001412">
    <property type="entry name" value="aa-tRNA-synth_I_CS"/>
</dbReference>
<keyword evidence="4 10" id="KW-0547">Nucleotide-binding</keyword>
<reference evidence="13 14" key="1">
    <citation type="journal article" date="2020" name="J. Phycol.">
        <title>Comparative genome analysis reveals Cyanidiococcus gen. nov., a new extremophilic red algal genus sister to Cyanidioschyzon (Cyanidioschyzonaceae, Rhodophyta).</title>
        <authorList>
            <person name="Liu S.-L."/>
            <person name="Chiang Y.-R."/>
            <person name="Yoon H.S."/>
            <person name="Fu H.-Y."/>
        </authorList>
    </citation>
    <scope>NUCLEOTIDE SEQUENCE [LARGE SCALE GENOMIC DNA]</scope>
    <source>
        <strain evidence="13 14">THAL066</strain>
    </source>
</reference>
<evidence type="ECO:0000256" key="5">
    <source>
        <dbReference type="ARBA" id="ARBA00022840"/>
    </source>
</evidence>
<dbReference type="Pfam" id="PF00133">
    <property type="entry name" value="tRNA-synt_1"/>
    <property type="match status" value="1"/>
</dbReference>
<keyword evidence="6 10" id="KW-0648">Protein biosynthesis</keyword>
<evidence type="ECO:0000256" key="1">
    <source>
        <dbReference type="ARBA" id="ARBA00005594"/>
    </source>
</evidence>
<evidence type="ECO:0000256" key="3">
    <source>
        <dbReference type="ARBA" id="ARBA00022598"/>
    </source>
</evidence>
<dbReference type="GO" id="GO:0002161">
    <property type="term" value="F:aminoacyl-tRNA deacylase activity"/>
    <property type="evidence" value="ECO:0007669"/>
    <property type="project" value="InterPro"/>
</dbReference>
<dbReference type="GO" id="GO:0005524">
    <property type="term" value="F:ATP binding"/>
    <property type="evidence" value="ECO:0007669"/>
    <property type="project" value="UniProtKB-KW"/>
</dbReference>
<dbReference type="OrthoDB" id="629407at2759"/>
<feature type="domain" description="Aminoacyl-tRNA synthetase class Ia" evidence="12">
    <location>
        <begin position="133"/>
        <end position="318"/>
    </location>
</feature>
<keyword evidence="5 10" id="KW-0067">ATP-binding</keyword>